<evidence type="ECO:0000256" key="3">
    <source>
        <dbReference type="ARBA" id="ARBA00023125"/>
    </source>
</evidence>
<evidence type="ECO:0000313" key="7">
    <source>
        <dbReference type="Proteomes" id="UP000321717"/>
    </source>
</evidence>
<gene>
    <name evidence="6" type="ORF">RNA01_07900</name>
</gene>
<dbReference type="PANTHER" id="PTHR30349">
    <property type="entry name" value="PHAGE INTEGRASE-RELATED"/>
    <property type="match status" value="1"/>
</dbReference>
<dbReference type="PROSITE" id="PS51898">
    <property type="entry name" value="TYR_RECOMBINASE"/>
    <property type="match status" value="1"/>
</dbReference>
<dbReference type="PANTHER" id="PTHR30349:SF41">
    <property type="entry name" value="INTEGRASE_RECOMBINASE PROTEIN MJ0367-RELATED"/>
    <property type="match status" value="1"/>
</dbReference>
<keyword evidence="7" id="KW-1185">Reference proteome</keyword>
<dbReference type="GO" id="GO:0015074">
    <property type="term" value="P:DNA integration"/>
    <property type="evidence" value="ECO:0007669"/>
    <property type="project" value="UniProtKB-KW"/>
</dbReference>
<evidence type="ECO:0000259" key="5">
    <source>
        <dbReference type="PROSITE" id="PS51898"/>
    </source>
</evidence>
<dbReference type="InterPro" id="IPR013762">
    <property type="entry name" value="Integrase-like_cat_sf"/>
</dbReference>
<evidence type="ECO:0000313" key="6">
    <source>
        <dbReference type="EMBL" id="GEO83858.1"/>
    </source>
</evidence>
<sequence>MSALFKWALAHEHVGVDPTIGVKRLKNKSDGFPAWTDEDVKRFTSHWPIGSRERLAFELLLTSGLRRSDIVRVGRQHMAQAVVRIRTVKTGTPVTIELSDRVLDLIDETQTGDLSIIVGKNGMPLTKESFGNWFREICRAAGVQKSAHGLRKLSATIAANAGATTHQLMAQFGWVTTQQAEIYTKGADRERLGIVTSRLVSEQIERITAPHPEKGEGFCGENRSKSNR</sequence>
<dbReference type="Pfam" id="PF00589">
    <property type="entry name" value="Phage_integrase"/>
    <property type="match status" value="1"/>
</dbReference>
<reference evidence="6 7" key="1">
    <citation type="submission" date="2019-07" db="EMBL/GenBank/DDBJ databases">
        <title>Whole genome shotgun sequence of Rhizobium naphthalenivorans NBRC 107585.</title>
        <authorList>
            <person name="Hosoyama A."/>
            <person name="Uohara A."/>
            <person name="Ohji S."/>
            <person name="Ichikawa N."/>
        </authorList>
    </citation>
    <scope>NUCLEOTIDE SEQUENCE [LARGE SCALE GENOMIC DNA]</scope>
    <source>
        <strain evidence="6 7">NBRC 107585</strain>
    </source>
</reference>
<dbReference type="InterPro" id="IPR002104">
    <property type="entry name" value="Integrase_catalytic"/>
</dbReference>
<organism evidence="6 7">
    <name type="scientific">Ciceribacter naphthalenivorans</name>
    <dbReference type="NCBI Taxonomy" id="1118451"/>
    <lineage>
        <taxon>Bacteria</taxon>
        <taxon>Pseudomonadati</taxon>
        <taxon>Pseudomonadota</taxon>
        <taxon>Alphaproteobacteria</taxon>
        <taxon>Hyphomicrobiales</taxon>
        <taxon>Rhizobiaceae</taxon>
        <taxon>Ciceribacter</taxon>
    </lineage>
</organism>
<proteinExistence type="inferred from homology"/>
<dbReference type="AlphaFoldDB" id="A0A512HEH8"/>
<dbReference type="GO" id="GO:0003677">
    <property type="term" value="F:DNA binding"/>
    <property type="evidence" value="ECO:0007669"/>
    <property type="project" value="UniProtKB-KW"/>
</dbReference>
<comment type="caution">
    <text evidence="6">The sequence shown here is derived from an EMBL/GenBank/DDBJ whole genome shotgun (WGS) entry which is preliminary data.</text>
</comment>
<dbReference type="SUPFAM" id="SSF56349">
    <property type="entry name" value="DNA breaking-rejoining enzymes"/>
    <property type="match status" value="1"/>
</dbReference>
<dbReference type="InterPro" id="IPR050090">
    <property type="entry name" value="Tyrosine_recombinase_XerCD"/>
</dbReference>
<dbReference type="Gene3D" id="1.10.443.10">
    <property type="entry name" value="Intergrase catalytic core"/>
    <property type="match status" value="1"/>
</dbReference>
<protein>
    <recommendedName>
        <fullName evidence="5">Tyr recombinase domain-containing protein</fullName>
    </recommendedName>
</protein>
<feature type="domain" description="Tyr recombinase" evidence="5">
    <location>
        <begin position="30"/>
        <end position="197"/>
    </location>
</feature>
<comment type="similarity">
    <text evidence="1">Belongs to the 'phage' integrase family.</text>
</comment>
<keyword evidence="2" id="KW-0229">DNA integration</keyword>
<name>A0A512HEH8_9HYPH</name>
<evidence type="ECO:0000256" key="1">
    <source>
        <dbReference type="ARBA" id="ARBA00008857"/>
    </source>
</evidence>
<dbReference type="GO" id="GO:0006310">
    <property type="term" value="P:DNA recombination"/>
    <property type="evidence" value="ECO:0007669"/>
    <property type="project" value="UniProtKB-KW"/>
</dbReference>
<keyword evidence="4" id="KW-0233">DNA recombination</keyword>
<evidence type="ECO:0000256" key="4">
    <source>
        <dbReference type="ARBA" id="ARBA00023172"/>
    </source>
</evidence>
<dbReference type="EMBL" id="BJZP01000003">
    <property type="protein sequence ID" value="GEO83858.1"/>
    <property type="molecule type" value="Genomic_DNA"/>
</dbReference>
<dbReference type="InterPro" id="IPR011010">
    <property type="entry name" value="DNA_brk_join_enz"/>
</dbReference>
<keyword evidence="3" id="KW-0238">DNA-binding</keyword>
<dbReference type="Proteomes" id="UP000321717">
    <property type="component" value="Unassembled WGS sequence"/>
</dbReference>
<evidence type="ECO:0000256" key="2">
    <source>
        <dbReference type="ARBA" id="ARBA00022908"/>
    </source>
</evidence>
<accession>A0A512HEH8</accession>